<dbReference type="Proteomes" id="UP000076502">
    <property type="component" value="Unassembled WGS sequence"/>
</dbReference>
<evidence type="ECO:0000313" key="1">
    <source>
        <dbReference type="EMBL" id="KZC07948.1"/>
    </source>
</evidence>
<protein>
    <submittedName>
        <fullName evidence="1">Uncharacterized protein</fullName>
    </submittedName>
</protein>
<name>A0A154P9P7_DUFNO</name>
<accession>A0A154P9P7</accession>
<organism evidence="1 2">
    <name type="scientific">Dufourea novaeangliae</name>
    <name type="common">Sweat bee</name>
    <dbReference type="NCBI Taxonomy" id="178035"/>
    <lineage>
        <taxon>Eukaryota</taxon>
        <taxon>Metazoa</taxon>
        <taxon>Ecdysozoa</taxon>
        <taxon>Arthropoda</taxon>
        <taxon>Hexapoda</taxon>
        <taxon>Insecta</taxon>
        <taxon>Pterygota</taxon>
        <taxon>Neoptera</taxon>
        <taxon>Endopterygota</taxon>
        <taxon>Hymenoptera</taxon>
        <taxon>Apocrita</taxon>
        <taxon>Aculeata</taxon>
        <taxon>Apoidea</taxon>
        <taxon>Anthophila</taxon>
        <taxon>Halictidae</taxon>
        <taxon>Rophitinae</taxon>
        <taxon>Dufourea</taxon>
    </lineage>
</organism>
<dbReference type="STRING" id="178035.A0A154P9P7"/>
<evidence type="ECO:0000313" key="2">
    <source>
        <dbReference type="Proteomes" id="UP000076502"/>
    </source>
</evidence>
<sequence length="106" mass="11822">MSNTALSEFTCMHYLVSLTGSARVALKRIPLTADNFAMAWETLIKRFENPRRLIRHHLSNLLGLAAVRGESLEELHALIDRTNVEVTSLAKLGRPPRNFGATYSAT</sequence>
<reference evidence="1 2" key="1">
    <citation type="submission" date="2015-07" db="EMBL/GenBank/DDBJ databases">
        <title>The genome of Dufourea novaeangliae.</title>
        <authorList>
            <person name="Pan H."/>
            <person name="Kapheim K."/>
        </authorList>
    </citation>
    <scope>NUCLEOTIDE SEQUENCE [LARGE SCALE GENOMIC DNA]</scope>
    <source>
        <strain evidence="1">0120121106</strain>
        <tissue evidence="1">Whole body</tissue>
    </source>
</reference>
<gene>
    <name evidence="1" type="ORF">WN55_09459</name>
</gene>
<dbReference type="Pfam" id="PF03564">
    <property type="entry name" value="DUF1759"/>
    <property type="match status" value="1"/>
</dbReference>
<keyword evidence="2" id="KW-1185">Reference proteome</keyword>
<dbReference type="AlphaFoldDB" id="A0A154P9P7"/>
<dbReference type="InterPro" id="IPR005312">
    <property type="entry name" value="DUF1759"/>
</dbReference>
<dbReference type="EMBL" id="KQ434837">
    <property type="protein sequence ID" value="KZC07948.1"/>
    <property type="molecule type" value="Genomic_DNA"/>
</dbReference>
<proteinExistence type="predicted"/>